<organism evidence="2 3">
    <name type="scientific">Pseudomonas viridiflava</name>
    <name type="common">Phytomonas viridiflava</name>
    <dbReference type="NCBI Taxonomy" id="33069"/>
    <lineage>
        <taxon>Bacteria</taxon>
        <taxon>Pseudomonadati</taxon>
        <taxon>Pseudomonadota</taxon>
        <taxon>Gammaproteobacteria</taxon>
        <taxon>Pseudomonadales</taxon>
        <taxon>Pseudomonadaceae</taxon>
        <taxon>Pseudomonas</taxon>
    </lineage>
</organism>
<keyword evidence="2" id="KW-0328">Glycosyltransferase</keyword>
<feature type="transmembrane region" description="Helical" evidence="1">
    <location>
        <begin position="381"/>
        <end position="401"/>
    </location>
</feature>
<feature type="transmembrane region" description="Helical" evidence="1">
    <location>
        <begin position="130"/>
        <end position="151"/>
    </location>
</feature>
<dbReference type="Proteomes" id="UP001343600">
    <property type="component" value="Unassembled WGS sequence"/>
</dbReference>
<evidence type="ECO:0000256" key="1">
    <source>
        <dbReference type="SAM" id="Phobius"/>
    </source>
</evidence>
<dbReference type="EC" id="2.4.-.-" evidence="2"/>
<feature type="transmembrane region" description="Helical" evidence="1">
    <location>
        <begin position="297"/>
        <end position="314"/>
    </location>
</feature>
<feature type="transmembrane region" description="Helical" evidence="1">
    <location>
        <begin position="216"/>
        <end position="243"/>
    </location>
</feature>
<protein>
    <submittedName>
        <fullName evidence="2">Glycosyltransferase family 39 protein</fullName>
        <ecNumber evidence="2">2.4.-.-</ecNumber>
    </submittedName>
</protein>
<reference evidence="2 3" key="1">
    <citation type="submission" date="2024-01" db="EMBL/GenBank/DDBJ databases">
        <title>Characterization of Pseudomonas viridiflava in Georgia, USA.</title>
        <authorList>
            <person name="Zhao M."/>
            <person name="Dutta B."/>
        </authorList>
    </citation>
    <scope>NUCLEOTIDE SEQUENCE [LARGE SCALE GENOMIC DNA]</scope>
    <source>
        <strain evidence="2 3">21GA0539</strain>
    </source>
</reference>
<feature type="transmembrane region" description="Helical" evidence="1">
    <location>
        <begin position="413"/>
        <end position="433"/>
    </location>
</feature>
<evidence type="ECO:0000313" key="2">
    <source>
        <dbReference type="EMBL" id="MEE4040619.1"/>
    </source>
</evidence>
<keyword evidence="1" id="KW-0472">Membrane</keyword>
<feature type="transmembrane region" description="Helical" evidence="1">
    <location>
        <begin position="188"/>
        <end position="204"/>
    </location>
</feature>
<name>A0ABU7N8E1_PSEVI</name>
<feature type="transmembrane region" description="Helical" evidence="1">
    <location>
        <begin position="255"/>
        <end position="276"/>
    </location>
</feature>
<feature type="transmembrane region" description="Helical" evidence="1">
    <location>
        <begin position="37"/>
        <end position="59"/>
    </location>
</feature>
<keyword evidence="3" id="KW-1185">Reference proteome</keyword>
<dbReference type="EMBL" id="JAZEIP010000014">
    <property type="protein sequence ID" value="MEE4040619.1"/>
    <property type="molecule type" value="Genomic_DNA"/>
</dbReference>
<proteinExistence type="predicted"/>
<keyword evidence="1" id="KW-0812">Transmembrane</keyword>
<feature type="transmembrane region" description="Helical" evidence="1">
    <location>
        <begin position="345"/>
        <end position="369"/>
    </location>
</feature>
<keyword evidence="2" id="KW-0808">Transferase</keyword>
<keyword evidence="1" id="KW-1133">Transmembrane helix</keyword>
<sequence length="642" mass="71025">MHKRTQHLMHAWVWEKSVFNNTHVEKPDDHVVIRYQLLLAIFYFLIVAFWSVGITFHGAPDEATHFFLLEYMKTFHTLPGATEPSQLFVGPISGWPWHPGAFWYHGLPFPHVLGALVTSYSFGWLLPDDLGYLAVRSFNWLLGAVFICALFRIAHRSGMQKKSAAFVALLIALIPQVSFVFSYFNSDAYGLTSIALALSALLGFSKAPSKLTAIYLGAALGLLLLAKLYFLPALVFVAIMFFAYQHLGNRKPTDYLATVAVVALIVAAPMLLVTYLKFGEVTGISGQLKFVAMHKSNLGLGFGTCYIGCADHFFNTDTLWPWLSLATKSYFSVTGWMDTYLPPPYYMGAALLFIIFVIGAVVQTIRLYTPDDKKQFLLNHLLPLVMILGLFPSIVFFSILGSQNSLPQPQGRYLFVTVPFLALLIAIATTRYANVQNSASVARVAKSNRFHLKFLFIVTIWMVWTNMLAWSLNTLHPTNIQRSTLGRPVVEALQDSPAFGALGGVTLNAQQLAKLLFINQGEFLLKAPLNTPIATGNIDILRPTKDGWLIGGWTFIEQTDGLPQYVVAVEAGKVVGAVKVDRKRPDVAAALANKKALKSGYEGSIVASSSPEKCDLKLYTLTSNFKIFAMADACEPISRSSH</sequence>
<gene>
    <name evidence="2" type="ORF">V2I87_10995</name>
</gene>
<accession>A0ABU7N8E1</accession>
<dbReference type="GO" id="GO:0016757">
    <property type="term" value="F:glycosyltransferase activity"/>
    <property type="evidence" value="ECO:0007669"/>
    <property type="project" value="UniProtKB-KW"/>
</dbReference>
<evidence type="ECO:0000313" key="3">
    <source>
        <dbReference type="Proteomes" id="UP001343600"/>
    </source>
</evidence>
<feature type="transmembrane region" description="Helical" evidence="1">
    <location>
        <begin position="454"/>
        <end position="472"/>
    </location>
</feature>
<dbReference type="RefSeq" id="WP_232917815.1">
    <property type="nucleotide sequence ID" value="NZ_JAEIJH010000040.1"/>
</dbReference>
<feature type="transmembrane region" description="Helical" evidence="1">
    <location>
        <begin position="163"/>
        <end position="182"/>
    </location>
</feature>
<comment type="caution">
    <text evidence="2">The sequence shown here is derived from an EMBL/GenBank/DDBJ whole genome shotgun (WGS) entry which is preliminary data.</text>
</comment>